<reference evidence="14 15" key="1">
    <citation type="submission" date="2015-03" db="EMBL/GenBank/DDBJ databases">
        <title>Draft genome sequence of Elstera litoralis.</title>
        <authorList>
            <person name="Rahalkar M.C."/>
            <person name="Dhakephalkar P.K."/>
            <person name="Pore S.D."/>
            <person name="Arora P."/>
            <person name="Kapse N.G."/>
            <person name="Pandit P.S."/>
        </authorList>
    </citation>
    <scope>NUCLEOTIDE SEQUENCE [LARGE SCALE GENOMIC DNA]</scope>
    <source>
        <strain evidence="14 15">Dia-1</strain>
    </source>
</reference>
<evidence type="ECO:0008006" key="16">
    <source>
        <dbReference type="Google" id="ProtNLM"/>
    </source>
</evidence>
<dbReference type="GO" id="GO:0000976">
    <property type="term" value="F:transcription cis-regulatory region binding"/>
    <property type="evidence" value="ECO:0007669"/>
    <property type="project" value="TreeGrafter"/>
</dbReference>
<comment type="subcellular location">
    <subcellularLocation>
        <location evidence="1">Cytoplasm</location>
    </subcellularLocation>
</comment>
<dbReference type="Gene3D" id="6.10.250.690">
    <property type="match status" value="1"/>
</dbReference>
<dbReference type="InterPro" id="IPR011006">
    <property type="entry name" value="CheY-like_superfamily"/>
</dbReference>
<evidence type="ECO:0000259" key="13">
    <source>
        <dbReference type="PROSITE" id="PS51755"/>
    </source>
</evidence>
<dbReference type="PROSITE" id="PS50110">
    <property type="entry name" value="RESPONSE_REGULATORY"/>
    <property type="match status" value="1"/>
</dbReference>
<dbReference type="GO" id="GO:0000156">
    <property type="term" value="F:phosphorelay response regulator activity"/>
    <property type="evidence" value="ECO:0007669"/>
    <property type="project" value="TreeGrafter"/>
</dbReference>
<evidence type="ECO:0000313" key="14">
    <source>
        <dbReference type="EMBL" id="KJV08610.1"/>
    </source>
</evidence>
<dbReference type="SMART" id="SM00862">
    <property type="entry name" value="Trans_reg_C"/>
    <property type="match status" value="1"/>
</dbReference>
<organism evidence="14 15">
    <name type="scientific">Elstera litoralis</name>
    <dbReference type="NCBI Taxonomy" id="552518"/>
    <lineage>
        <taxon>Bacteria</taxon>
        <taxon>Pseudomonadati</taxon>
        <taxon>Pseudomonadota</taxon>
        <taxon>Alphaproteobacteria</taxon>
        <taxon>Rhodospirillales</taxon>
        <taxon>Rhodospirillaceae</taxon>
        <taxon>Elstera</taxon>
    </lineage>
</organism>
<dbReference type="EMBL" id="LAJY01000519">
    <property type="protein sequence ID" value="KJV08610.1"/>
    <property type="molecule type" value="Genomic_DNA"/>
</dbReference>
<keyword evidence="2" id="KW-0963">Cytoplasm</keyword>
<keyword evidence="3" id="KW-0678">Repressor</keyword>
<evidence type="ECO:0000256" key="2">
    <source>
        <dbReference type="ARBA" id="ARBA00022490"/>
    </source>
</evidence>
<keyword evidence="4 10" id="KW-0597">Phosphoprotein</keyword>
<evidence type="ECO:0000256" key="8">
    <source>
        <dbReference type="ARBA" id="ARBA00023159"/>
    </source>
</evidence>
<dbReference type="PANTHER" id="PTHR48111">
    <property type="entry name" value="REGULATOR OF RPOS"/>
    <property type="match status" value="1"/>
</dbReference>
<evidence type="ECO:0000256" key="9">
    <source>
        <dbReference type="ARBA" id="ARBA00023163"/>
    </source>
</evidence>
<dbReference type="AlphaFoldDB" id="A0A0F3IPG4"/>
<keyword evidence="9" id="KW-0804">Transcription</keyword>
<dbReference type="SMART" id="SM00448">
    <property type="entry name" value="REC"/>
    <property type="match status" value="1"/>
</dbReference>
<dbReference type="InterPro" id="IPR016032">
    <property type="entry name" value="Sig_transdc_resp-reg_C-effctor"/>
</dbReference>
<keyword evidence="7 11" id="KW-0238">DNA-binding</keyword>
<dbReference type="Gene3D" id="3.40.50.2300">
    <property type="match status" value="1"/>
</dbReference>
<dbReference type="SUPFAM" id="SSF46894">
    <property type="entry name" value="C-terminal effector domain of the bipartite response regulators"/>
    <property type="match status" value="1"/>
</dbReference>
<evidence type="ECO:0000256" key="1">
    <source>
        <dbReference type="ARBA" id="ARBA00004496"/>
    </source>
</evidence>
<dbReference type="OrthoDB" id="7342423at2"/>
<evidence type="ECO:0000256" key="10">
    <source>
        <dbReference type="PROSITE-ProRule" id="PRU00169"/>
    </source>
</evidence>
<dbReference type="InterPro" id="IPR001867">
    <property type="entry name" value="OmpR/PhoB-type_DNA-bd"/>
</dbReference>
<keyword evidence="8" id="KW-0010">Activator</keyword>
<dbReference type="PANTHER" id="PTHR48111:SF55">
    <property type="entry name" value="AEROBIC RESPIRATION CONTROL PROTEIN ARCA"/>
    <property type="match status" value="1"/>
</dbReference>
<dbReference type="PROSITE" id="PS51755">
    <property type="entry name" value="OMPR_PHOB"/>
    <property type="match status" value="1"/>
</dbReference>
<dbReference type="GO" id="GO:0005829">
    <property type="term" value="C:cytosol"/>
    <property type="evidence" value="ECO:0007669"/>
    <property type="project" value="TreeGrafter"/>
</dbReference>
<sequence length="235" mass="25668">MAGEHILIVEDDEAVRSLLAALMRKAGYMVTLAVDWSQTEAILPKTRIDLILLDLTLPDARGVMLVRELRAAYSGPVIIVSERGAPDDRASGLELGAEDYLPKPVFPRELLARVRNVLDRRRTAEPEPSEGGLYRFSGCTLDTAARVVTGPDGLPVDLTPAEFDLLQALVRRPARVHTREELMEAIGTAEGETSARSIDILVSRLRKKLGEDAGNLIETARGHGYRFSGRVTTGS</sequence>
<evidence type="ECO:0000256" key="7">
    <source>
        <dbReference type="ARBA" id="ARBA00023125"/>
    </source>
</evidence>
<gene>
    <name evidence="14" type="ORF">VZ95_16705</name>
</gene>
<comment type="caution">
    <text evidence="14">The sequence shown here is derived from an EMBL/GenBank/DDBJ whole genome shotgun (WGS) entry which is preliminary data.</text>
</comment>
<dbReference type="Pfam" id="PF00486">
    <property type="entry name" value="Trans_reg_C"/>
    <property type="match status" value="1"/>
</dbReference>
<evidence type="ECO:0000256" key="11">
    <source>
        <dbReference type="PROSITE-ProRule" id="PRU01091"/>
    </source>
</evidence>
<evidence type="ECO:0000256" key="4">
    <source>
        <dbReference type="ARBA" id="ARBA00022553"/>
    </source>
</evidence>
<feature type="modified residue" description="4-aspartylphosphate" evidence="10">
    <location>
        <position position="54"/>
    </location>
</feature>
<dbReference type="Gene3D" id="1.10.10.10">
    <property type="entry name" value="Winged helix-like DNA-binding domain superfamily/Winged helix DNA-binding domain"/>
    <property type="match status" value="1"/>
</dbReference>
<evidence type="ECO:0000313" key="15">
    <source>
        <dbReference type="Proteomes" id="UP000033774"/>
    </source>
</evidence>
<evidence type="ECO:0000259" key="12">
    <source>
        <dbReference type="PROSITE" id="PS50110"/>
    </source>
</evidence>
<dbReference type="RefSeq" id="WP_045776863.1">
    <property type="nucleotide sequence ID" value="NZ_LAJY01000519.1"/>
</dbReference>
<dbReference type="Pfam" id="PF00072">
    <property type="entry name" value="Response_reg"/>
    <property type="match status" value="1"/>
</dbReference>
<accession>A0A0F3IPG4</accession>
<feature type="domain" description="Response regulatory" evidence="12">
    <location>
        <begin position="5"/>
        <end position="118"/>
    </location>
</feature>
<dbReference type="InterPro" id="IPR039420">
    <property type="entry name" value="WalR-like"/>
</dbReference>
<dbReference type="InterPro" id="IPR001789">
    <property type="entry name" value="Sig_transdc_resp-reg_receiver"/>
</dbReference>
<dbReference type="GO" id="GO:0032993">
    <property type="term" value="C:protein-DNA complex"/>
    <property type="evidence" value="ECO:0007669"/>
    <property type="project" value="TreeGrafter"/>
</dbReference>
<protein>
    <recommendedName>
        <fullName evidence="16">Transcriptional regulator</fullName>
    </recommendedName>
</protein>
<keyword evidence="6" id="KW-0805">Transcription regulation</keyword>
<keyword evidence="15" id="KW-1185">Reference proteome</keyword>
<dbReference type="InterPro" id="IPR036388">
    <property type="entry name" value="WH-like_DNA-bd_sf"/>
</dbReference>
<feature type="DNA-binding region" description="OmpR/PhoB-type" evidence="11">
    <location>
        <begin position="131"/>
        <end position="229"/>
    </location>
</feature>
<dbReference type="GO" id="GO:0006355">
    <property type="term" value="P:regulation of DNA-templated transcription"/>
    <property type="evidence" value="ECO:0007669"/>
    <property type="project" value="InterPro"/>
</dbReference>
<evidence type="ECO:0000256" key="6">
    <source>
        <dbReference type="ARBA" id="ARBA00023015"/>
    </source>
</evidence>
<proteinExistence type="predicted"/>
<dbReference type="SUPFAM" id="SSF52172">
    <property type="entry name" value="CheY-like"/>
    <property type="match status" value="1"/>
</dbReference>
<evidence type="ECO:0000256" key="5">
    <source>
        <dbReference type="ARBA" id="ARBA00023012"/>
    </source>
</evidence>
<feature type="domain" description="OmpR/PhoB-type" evidence="13">
    <location>
        <begin position="131"/>
        <end position="229"/>
    </location>
</feature>
<name>A0A0F3IPG4_9PROT</name>
<dbReference type="Proteomes" id="UP000033774">
    <property type="component" value="Unassembled WGS sequence"/>
</dbReference>
<dbReference type="CDD" id="cd00383">
    <property type="entry name" value="trans_reg_C"/>
    <property type="match status" value="1"/>
</dbReference>
<evidence type="ECO:0000256" key="3">
    <source>
        <dbReference type="ARBA" id="ARBA00022491"/>
    </source>
</evidence>
<keyword evidence="5" id="KW-0902">Two-component regulatory system</keyword>